<dbReference type="OrthoDB" id="9808602at2"/>
<sequence>MLELQAGFLGDEAHDNIWGDAYHRPLSKRCLDYGGAVLLLIILIPVAVVLLVLNRFFNRGPLWFVQDRMGHRCRRFRAIKFRTMTVEQSGHRGAFDGLETDRITALGRILRKMRIDELPQVINVLRGEMSLIGPRPDAYEHAAIYLQTIPGYRERHDVMPGISGLAQTEVGYVDGREGVHRKVAADLRYIADLSLRLELWIVWRTLVIVAMRRGA</sequence>
<comment type="caution">
    <text evidence="5">The sequence shown here is derived from an EMBL/GenBank/DDBJ whole genome shotgun (WGS) entry which is preliminary data.</text>
</comment>
<evidence type="ECO:0000313" key="5">
    <source>
        <dbReference type="EMBL" id="PUB12119.1"/>
    </source>
</evidence>
<evidence type="ECO:0000313" key="6">
    <source>
        <dbReference type="Proteomes" id="UP000244523"/>
    </source>
</evidence>
<dbReference type="GO" id="GO:0000271">
    <property type="term" value="P:polysaccharide biosynthetic process"/>
    <property type="evidence" value="ECO:0007669"/>
    <property type="project" value="UniProtKB-KW"/>
</dbReference>
<comment type="similarity">
    <text evidence="1">Belongs to the bacterial sugar transferase family.</text>
</comment>
<keyword evidence="6" id="KW-1185">Reference proteome</keyword>
<reference evidence="5 6" key="1">
    <citation type="submission" date="2018-04" db="EMBL/GenBank/DDBJ databases">
        <title>Genomic Encyclopedia of Archaeal and Bacterial Type Strains, Phase II (KMG-II): from individual species to whole genera.</title>
        <authorList>
            <person name="Goeker M."/>
        </authorList>
    </citation>
    <scope>NUCLEOTIDE SEQUENCE [LARGE SCALE GENOMIC DNA]</scope>
    <source>
        <strain evidence="5 6">DSM 29955</strain>
    </source>
</reference>
<proteinExistence type="inferred from homology"/>
<keyword evidence="3" id="KW-0812">Transmembrane</keyword>
<evidence type="ECO:0000259" key="4">
    <source>
        <dbReference type="Pfam" id="PF02397"/>
    </source>
</evidence>
<keyword evidence="5" id="KW-0808">Transferase</keyword>
<name>A0A2T6KB71_9RHOB</name>
<feature type="domain" description="Bacterial sugar transferase" evidence="4">
    <location>
        <begin position="28"/>
        <end position="209"/>
    </location>
</feature>
<dbReference type="Proteomes" id="UP000244523">
    <property type="component" value="Unassembled WGS sequence"/>
</dbReference>
<dbReference type="GO" id="GO:0016780">
    <property type="term" value="F:phosphotransferase activity, for other substituted phosphate groups"/>
    <property type="evidence" value="ECO:0007669"/>
    <property type="project" value="TreeGrafter"/>
</dbReference>
<dbReference type="EMBL" id="QBUD01000011">
    <property type="protein sequence ID" value="PUB12119.1"/>
    <property type="molecule type" value="Genomic_DNA"/>
</dbReference>
<keyword evidence="3" id="KW-1133">Transmembrane helix</keyword>
<keyword evidence="2" id="KW-0270">Exopolysaccharide synthesis</keyword>
<dbReference type="PANTHER" id="PTHR30576">
    <property type="entry name" value="COLANIC BIOSYNTHESIS UDP-GLUCOSE LIPID CARRIER TRANSFERASE"/>
    <property type="match status" value="1"/>
</dbReference>
<evidence type="ECO:0000256" key="2">
    <source>
        <dbReference type="ARBA" id="ARBA00023169"/>
    </source>
</evidence>
<evidence type="ECO:0000256" key="1">
    <source>
        <dbReference type="ARBA" id="ARBA00006464"/>
    </source>
</evidence>
<organism evidence="5 6">
    <name type="scientific">Yoonia sediminilitoris</name>
    <dbReference type="NCBI Taxonomy" id="1286148"/>
    <lineage>
        <taxon>Bacteria</taxon>
        <taxon>Pseudomonadati</taxon>
        <taxon>Pseudomonadota</taxon>
        <taxon>Alphaproteobacteria</taxon>
        <taxon>Rhodobacterales</taxon>
        <taxon>Paracoccaceae</taxon>
        <taxon>Yoonia</taxon>
    </lineage>
</organism>
<keyword evidence="3" id="KW-0472">Membrane</keyword>
<dbReference type="PANTHER" id="PTHR30576:SF0">
    <property type="entry name" value="UNDECAPRENYL-PHOSPHATE N-ACETYLGALACTOSAMINYL 1-PHOSPHATE TRANSFERASE-RELATED"/>
    <property type="match status" value="1"/>
</dbReference>
<dbReference type="RefSeq" id="WP_108387492.1">
    <property type="nucleotide sequence ID" value="NZ_QBUD01000011.1"/>
</dbReference>
<dbReference type="AlphaFoldDB" id="A0A2T6KB71"/>
<protein>
    <submittedName>
        <fullName evidence="5">Lipopolysaccharide/colanic/teichoic acid biosynthesis glycosyltransferase</fullName>
    </submittedName>
</protein>
<gene>
    <name evidence="5" type="ORF">C8N45_11196</name>
</gene>
<feature type="transmembrane region" description="Helical" evidence="3">
    <location>
        <begin position="33"/>
        <end position="53"/>
    </location>
</feature>
<dbReference type="InterPro" id="IPR003362">
    <property type="entry name" value="Bact_transf"/>
</dbReference>
<evidence type="ECO:0000256" key="3">
    <source>
        <dbReference type="SAM" id="Phobius"/>
    </source>
</evidence>
<accession>A0A2T6KB71</accession>
<dbReference type="Pfam" id="PF02397">
    <property type="entry name" value="Bac_transf"/>
    <property type="match status" value="1"/>
</dbReference>